<keyword evidence="2" id="KW-1185">Reference proteome</keyword>
<reference evidence="1 2" key="1">
    <citation type="journal article" date="2018" name="Sci. Rep.">
        <title>Genomic signatures of local adaptation to the degree of environmental predictability in rotifers.</title>
        <authorList>
            <person name="Franch-Gras L."/>
            <person name="Hahn C."/>
            <person name="Garcia-Roger E.M."/>
            <person name="Carmona M.J."/>
            <person name="Serra M."/>
            <person name="Gomez A."/>
        </authorList>
    </citation>
    <scope>NUCLEOTIDE SEQUENCE [LARGE SCALE GENOMIC DNA]</scope>
    <source>
        <strain evidence="1">HYR1</strain>
    </source>
</reference>
<dbReference type="Proteomes" id="UP000276133">
    <property type="component" value="Unassembled WGS sequence"/>
</dbReference>
<sequence length="142" mass="16681">MILNYTSDYASLKFKFHNHYNFQKLRKSIYLPDCFSSFQTNNFTKFLGSIINNRQAVHPHSPLIIMPNSKGKKIPINLANVIHLRDKDSPIKAFFNEDIFKLSKNGYYSKTRKYPKYGIYEHSSQLVHVFRRHDVDENHGVG</sequence>
<evidence type="ECO:0000313" key="1">
    <source>
        <dbReference type="EMBL" id="RNA22877.1"/>
    </source>
</evidence>
<dbReference type="EMBL" id="REGN01003386">
    <property type="protein sequence ID" value="RNA22877.1"/>
    <property type="molecule type" value="Genomic_DNA"/>
</dbReference>
<evidence type="ECO:0000313" key="2">
    <source>
        <dbReference type="Proteomes" id="UP000276133"/>
    </source>
</evidence>
<gene>
    <name evidence="1" type="ORF">BpHYR1_019291</name>
</gene>
<comment type="caution">
    <text evidence="1">The sequence shown here is derived from an EMBL/GenBank/DDBJ whole genome shotgun (WGS) entry which is preliminary data.</text>
</comment>
<dbReference type="AlphaFoldDB" id="A0A3M7RHF2"/>
<protein>
    <submittedName>
        <fullName evidence="1">Uncharacterized protein</fullName>
    </submittedName>
</protein>
<accession>A0A3M7RHF2</accession>
<name>A0A3M7RHF2_BRAPC</name>
<proteinExistence type="predicted"/>
<organism evidence="1 2">
    <name type="scientific">Brachionus plicatilis</name>
    <name type="common">Marine rotifer</name>
    <name type="synonym">Brachionus muelleri</name>
    <dbReference type="NCBI Taxonomy" id="10195"/>
    <lineage>
        <taxon>Eukaryota</taxon>
        <taxon>Metazoa</taxon>
        <taxon>Spiralia</taxon>
        <taxon>Gnathifera</taxon>
        <taxon>Rotifera</taxon>
        <taxon>Eurotatoria</taxon>
        <taxon>Monogononta</taxon>
        <taxon>Pseudotrocha</taxon>
        <taxon>Ploima</taxon>
        <taxon>Brachionidae</taxon>
        <taxon>Brachionus</taxon>
    </lineage>
</organism>